<dbReference type="GO" id="GO:0006260">
    <property type="term" value="P:DNA replication"/>
    <property type="evidence" value="ECO:0007669"/>
    <property type="project" value="TreeGrafter"/>
</dbReference>
<keyword evidence="1" id="KW-0479">Metal-binding</keyword>
<name>A0A1L0B760_9ASCO</name>
<dbReference type="OrthoDB" id="10266249at2759"/>
<dbReference type="PROSITE" id="PS50157">
    <property type="entry name" value="ZINC_FINGER_C2H2_2"/>
    <property type="match status" value="1"/>
</dbReference>
<dbReference type="InterPro" id="IPR036236">
    <property type="entry name" value="Znf_C2H2_sf"/>
</dbReference>
<dbReference type="VEuPathDB" id="FungiDB:HGUI_03861"/>
<protein>
    <recommendedName>
        <fullName evidence="2">C2H2-type domain-containing protein</fullName>
    </recommendedName>
</protein>
<dbReference type="PROSITE" id="PS00028">
    <property type="entry name" value="ZINC_FINGER_C2H2_1"/>
    <property type="match status" value="1"/>
</dbReference>
<evidence type="ECO:0000313" key="3">
    <source>
        <dbReference type="EMBL" id="SGZ41660.1"/>
    </source>
</evidence>
<organism evidence="3 4">
    <name type="scientific">Hanseniaspora guilliermondii</name>
    <dbReference type="NCBI Taxonomy" id="56406"/>
    <lineage>
        <taxon>Eukaryota</taxon>
        <taxon>Fungi</taxon>
        <taxon>Dikarya</taxon>
        <taxon>Ascomycota</taxon>
        <taxon>Saccharomycotina</taxon>
        <taxon>Saccharomycetes</taxon>
        <taxon>Saccharomycodales</taxon>
        <taxon>Saccharomycodaceae</taxon>
        <taxon>Hanseniaspora</taxon>
    </lineage>
</organism>
<dbReference type="Gene3D" id="1.10.10.2030">
    <property type="entry name" value="DNA/RNA-binding protein Kin17, conserved domain"/>
    <property type="match status" value="1"/>
</dbReference>
<evidence type="ECO:0000259" key="2">
    <source>
        <dbReference type="PROSITE" id="PS50157"/>
    </source>
</evidence>
<keyword evidence="1" id="KW-0863">Zinc-finger</keyword>
<proteinExistence type="predicted"/>
<feature type="domain" description="C2H2-type" evidence="2">
    <location>
        <begin position="26"/>
        <end position="55"/>
    </location>
</feature>
<evidence type="ECO:0000313" key="4">
    <source>
        <dbReference type="Proteomes" id="UP000183365"/>
    </source>
</evidence>
<dbReference type="PANTHER" id="PTHR12805">
    <property type="entry name" value="KIN17 KIN, ANTIGENIC DETERMINANT OF RECA PROTEIN HOMOLOG"/>
    <property type="match status" value="1"/>
</dbReference>
<reference evidence="4" key="1">
    <citation type="submission" date="2016-11" db="EMBL/GenBank/DDBJ databases">
        <authorList>
            <person name="Guldener U."/>
        </authorList>
    </citation>
    <scope>NUCLEOTIDE SEQUENCE [LARGE SCALE GENOMIC DNA]</scope>
</reference>
<dbReference type="InterPro" id="IPR013087">
    <property type="entry name" value="Znf_C2H2_type"/>
</dbReference>
<dbReference type="EMBL" id="FQNF01000128">
    <property type="protein sequence ID" value="SGZ41660.1"/>
    <property type="molecule type" value="Genomic_DNA"/>
</dbReference>
<dbReference type="PANTHER" id="PTHR12805:SF0">
    <property type="entry name" value="DNA_RNA-BINDING PROTEIN KIN17"/>
    <property type="match status" value="1"/>
</dbReference>
<dbReference type="Proteomes" id="UP000183365">
    <property type="component" value="Unassembled WGS sequence"/>
</dbReference>
<dbReference type="InterPro" id="IPR037321">
    <property type="entry name" value="KIN17-like"/>
</dbReference>
<dbReference type="AlphaFoldDB" id="A0A1L0B760"/>
<dbReference type="Pfam" id="PF25095">
    <property type="entry name" value="C2H2-zf_KIN17"/>
    <property type="match status" value="1"/>
</dbReference>
<dbReference type="SUPFAM" id="SSF57667">
    <property type="entry name" value="beta-beta-alpha zinc fingers"/>
    <property type="match status" value="1"/>
</dbReference>
<dbReference type="GO" id="GO:0006974">
    <property type="term" value="P:DNA damage response"/>
    <property type="evidence" value="ECO:0007669"/>
    <property type="project" value="TreeGrafter"/>
</dbReference>
<accession>A0A1L0B760</accession>
<dbReference type="GO" id="GO:0005634">
    <property type="term" value="C:nucleus"/>
    <property type="evidence" value="ECO:0007669"/>
    <property type="project" value="TreeGrafter"/>
</dbReference>
<keyword evidence="4" id="KW-1185">Reference proteome</keyword>
<dbReference type="GO" id="GO:0008270">
    <property type="term" value="F:zinc ion binding"/>
    <property type="evidence" value="ECO:0007669"/>
    <property type="project" value="UniProtKB-KW"/>
</dbReference>
<dbReference type="InterPro" id="IPR056767">
    <property type="entry name" value="C2H2-Znf_KIN17"/>
</dbReference>
<keyword evidence="1" id="KW-0862">Zinc</keyword>
<sequence length="216" mass="25499">MDTKSLLGRKKKPVNNNNSNLYKLKFYCDLCKKQLRDSNGLKQHNSTPLHMKNELLNTVITTNENKEEKLMFEFLLYLRNNGGISNFQEVNKVYNAFILREKNHTHMVSTKISNLSVLMKRILSMDKKTKDRILGKYNVKLKRPDNDMIEEGEYSRYLIKLVIDDVNIKEETTIHDDKLMKERNMILENQNIIKNESNKTSVKFKKKIKITSLKKK</sequence>
<gene>
    <name evidence="3" type="ORF">HGUI_03861</name>
</gene>
<dbReference type="GO" id="GO:0003690">
    <property type="term" value="F:double-stranded DNA binding"/>
    <property type="evidence" value="ECO:0007669"/>
    <property type="project" value="TreeGrafter"/>
</dbReference>
<evidence type="ECO:0000256" key="1">
    <source>
        <dbReference type="PROSITE-ProRule" id="PRU00042"/>
    </source>
</evidence>
<dbReference type="InterPro" id="IPR038254">
    <property type="entry name" value="KIN17_WH-like_sf"/>
</dbReference>